<accession>A0A1B0A2R9</accession>
<reference evidence="4" key="1">
    <citation type="submission" date="2014-03" db="EMBL/GenBank/DDBJ databases">
        <authorList>
            <person name="Aksoy S."/>
            <person name="Warren W."/>
            <person name="Wilson R.K."/>
        </authorList>
    </citation>
    <scope>NUCLEOTIDE SEQUENCE [LARGE SCALE GENOMIC DNA]</scope>
    <source>
        <strain evidence="4">IAEA</strain>
    </source>
</reference>
<evidence type="ECO:0000313" key="3">
    <source>
        <dbReference type="EnsemblMetazoa" id="GPAI032669-PA"/>
    </source>
</evidence>
<feature type="region of interest" description="Disordered" evidence="1">
    <location>
        <begin position="122"/>
        <end position="155"/>
    </location>
</feature>
<sequence>MNNSKPEDKFGDDLMIKAETSRQGADTAAKIIAICCGIRHILTPIAWVICTAIAYGAASLLLLIPSAEHTSMPTNHGSPFKIVVRTSCFSKVNGTIDSVVMMTSKWLLEVITTVRRESRGWRAGRSSRTGVTNRSAARSAVPAAPDCALKASERR</sequence>
<dbReference type="EnsemblMetazoa" id="GPAI032669-RA">
    <property type="protein sequence ID" value="GPAI032669-PA"/>
    <property type="gene ID" value="GPAI032669"/>
</dbReference>
<keyword evidence="2" id="KW-0812">Transmembrane</keyword>
<protein>
    <submittedName>
        <fullName evidence="3">Uncharacterized protein</fullName>
    </submittedName>
</protein>
<organism evidence="3 4">
    <name type="scientific">Glossina pallidipes</name>
    <name type="common">Tsetse fly</name>
    <dbReference type="NCBI Taxonomy" id="7398"/>
    <lineage>
        <taxon>Eukaryota</taxon>
        <taxon>Metazoa</taxon>
        <taxon>Ecdysozoa</taxon>
        <taxon>Arthropoda</taxon>
        <taxon>Hexapoda</taxon>
        <taxon>Insecta</taxon>
        <taxon>Pterygota</taxon>
        <taxon>Neoptera</taxon>
        <taxon>Endopterygota</taxon>
        <taxon>Diptera</taxon>
        <taxon>Brachycera</taxon>
        <taxon>Muscomorpha</taxon>
        <taxon>Hippoboscoidea</taxon>
        <taxon>Glossinidae</taxon>
        <taxon>Glossina</taxon>
    </lineage>
</organism>
<reference evidence="3" key="2">
    <citation type="submission" date="2020-05" db="UniProtKB">
        <authorList>
            <consortium name="EnsemblMetazoa"/>
        </authorList>
    </citation>
    <scope>IDENTIFICATION</scope>
    <source>
        <strain evidence="3">IAEA</strain>
    </source>
</reference>
<name>A0A1B0A2R9_GLOPL</name>
<keyword evidence="2" id="KW-1133">Transmembrane helix</keyword>
<dbReference type="Proteomes" id="UP000092445">
    <property type="component" value="Unassembled WGS sequence"/>
</dbReference>
<keyword evidence="4" id="KW-1185">Reference proteome</keyword>
<dbReference type="AlphaFoldDB" id="A0A1B0A2R9"/>
<feature type="transmembrane region" description="Helical" evidence="2">
    <location>
        <begin position="45"/>
        <end position="64"/>
    </location>
</feature>
<proteinExistence type="predicted"/>
<feature type="compositionally biased region" description="Low complexity" evidence="1">
    <location>
        <begin position="134"/>
        <end position="145"/>
    </location>
</feature>
<evidence type="ECO:0000313" key="4">
    <source>
        <dbReference type="Proteomes" id="UP000092445"/>
    </source>
</evidence>
<evidence type="ECO:0000256" key="1">
    <source>
        <dbReference type="SAM" id="MobiDB-lite"/>
    </source>
</evidence>
<evidence type="ECO:0000256" key="2">
    <source>
        <dbReference type="SAM" id="Phobius"/>
    </source>
</evidence>
<keyword evidence="2" id="KW-0472">Membrane</keyword>
<dbReference type="VEuPathDB" id="VectorBase:GPAI032669"/>